<dbReference type="Proteomes" id="UP000050783">
    <property type="component" value="Unassembled WGS sequence"/>
</dbReference>
<dbReference type="GeneID" id="55493626"/>
<dbReference type="Pfam" id="PF01755">
    <property type="entry name" value="Glyco_transf_25"/>
    <property type="match status" value="1"/>
</dbReference>
<protein>
    <submittedName>
        <fullName evidence="2">Lipooligosaccharide biosynthesis protein lex-1</fullName>
        <ecNumber evidence="2">2.-.-.-</ecNumber>
    </submittedName>
</protein>
<dbReference type="AlphaFoldDB" id="A0A0N7LQK1"/>
<dbReference type="InterPro" id="IPR002654">
    <property type="entry name" value="Glyco_trans_25"/>
</dbReference>
<dbReference type="EC" id="2.-.-.-" evidence="2"/>
<evidence type="ECO:0000259" key="1">
    <source>
        <dbReference type="Pfam" id="PF01755"/>
    </source>
</evidence>
<organism evidence="2 3">
    <name type="scientific">Ruegeria atlantica</name>
    <dbReference type="NCBI Taxonomy" id="81569"/>
    <lineage>
        <taxon>Bacteria</taxon>
        <taxon>Pseudomonadati</taxon>
        <taxon>Pseudomonadota</taxon>
        <taxon>Alphaproteobacteria</taxon>
        <taxon>Rhodobacterales</taxon>
        <taxon>Roseobacteraceae</taxon>
        <taxon>Ruegeria</taxon>
    </lineage>
</organism>
<name>A0A0N7LQK1_9RHOB</name>
<evidence type="ECO:0000313" key="3">
    <source>
        <dbReference type="Proteomes" id="UP000050783"/>
    </source>
</evidence>
<accession>A0A0N7LQK1</accession>
<sequence length="280" mass="31233">MGRHELPPETGAFFINLDRVPVRRDFMEAQFNHAGLVGAIRFGATDAQKPGVVDASGYVAGSGSRWGLTQSEIACFESHRAVWQAVVDQNLQAVAIFEDDVEMSIQAGSVISALMAAPDAFDMVKLDYSPKSLRFGPETRIAGVTVRPMLEMAPSAAAYVLSQRACQKLLNWSEKYSDHLDDFVSIPRSDWRMYQCFPAVGVQMIWSKQQDHAVKEVKVSERSQDQKTNSGLDKGPLWFRLRRELVAARRKLYWRVGGQTRLLEQGGYVGFIPCADDLSV</sequence>
<feature type="domain" description="Glycosyl transferase family 25" evidence="1">
    <location>
        <begin position="12"/>
        <end position="183"/>
    </location>
</feature>
<dbReference type="OrthoDB" id="259382at2"/>
<dbReference type="STRING" id="81569.RUM4293_00180"/>
<evidence type="ECO:0000313" key="2">
    <source>
        <dbReference type="EMBL" id="CUH48244.1"/>
    </source>
</evidence>
<gene>
    <name evidence="2" type="primary">lex1</name>
    <name evidence="2" type="ORF">RUA4292_02422</name>
</gene>
<dbReference type="CDD" id="cd06532">
    <property type="entry name" value="Glyco_transf_25"/>
    <property type="match status" value="1"/>
</dbReference>
<dbReference type="RefSeq" id="WP_158507022.1">
    <property type="nucleotide sequence ID" value="NZ_CYPU01000039.1"/>
</dbReference>
<proteinExistence type="predicted"/>
<dbReference type="EMBL" id="CYPU01000039">
    <property type="protein sequence ID" value="CUH48244.1"/>
    <property type="molecule type" value="Genomic_DNA"/>
</dbReference>
<keyword evidence="2" id="KW-0808">Transferase</keyword>
<reference evidence="2 3" key="1">
    <citation type="submission" date="2015-09" db="EMBL/GenBank/DDBJ databases">
        <authorList>
            <consortium name="Swine Surveillance"/>
        </authorList>
    </citation>
    <scope>NUCLEOTIDE SEQUENCE [LARGE SCALE GENOMIC DNA]</scope>
    <source>
        <strain evidence="2 3">CECT 4292</strain>
    </source>
</reference>
<dbReference type="GO" id="GO:0016740">
    <property type="term" value="F:transferase activity"/>
    <property type="evidence" value="ECO:0007669"/>
    <property type="project" value="UniProtKB-KW"/>
</dbReference>